<dbReference type="InterPro" id="IPR012318">
    <property type="entry name" value="HTH_CRP"/>
</dbReference>
<dbReference type="GO" id="GO:0003700">
    <property type="term" value="F:DNA-binding transcription factor activity"/>
    <property type="evidence" value="ECO:0007669"/>
    <property type="project" value="InterPro"/>
</dbReference>
<evidence type="ECO:0000256" key="1">
    <source>
        <dbReference type="ARBA" id="ARBA00023015"/>
    </source>
</evidence>
<dbReference type="InterPro" id="IPR036390">
    <property type="entry name" value="WH_DNA-bd_sf"/>
</dbReference>
<sequence length="233" mass="25197">MAHDPLGCDDCPVRDVAVCAGLGERERQTLARLGRRRTIRRGETLFLAGEDNIACATLVSGALKLARIDSEGVERIVALVHPADFMARMFATAIDCTATALADSEICLFPRDVIAREMQGHAAFLDRLLRATSAQLDRARDLIDLIGRRDARARVAGLLLMFLESACIPARPGDVRRIDLPLTRGEMAALLGLTIETVSRQLTALEAMGAVRRIGLRGLEVTDPDALRTAATG</sequence>
<dbReference type="PROSITE" id="PS00042">
    <property type="entry name" value="HTH_CRP_1"/>
    <property type="match status" value="1"/>
</dbReference>
<evidence type="ECO:0000256" key="2">
    <source>
        <dbReference type="ARBA" id="ARBA00023125"/>
    </source>
</evidence>
<dbReference type="GO" id="GO:0005829">
    <property type="term" value="C:cytosol"/>
    <property type="evidence" value="ECO:0007669"/>
    <property type="project" value="TreeGrafter"/>
</dbReference>
<evidence type="ECO:0000256" key="3">
    <source>
        <dbReference type="ARBA" id="ARBA00023163"/>
    </source>
</evidence>
<evidence type="ECO:0000313" key="5">
    <source>
        <dbReference type="EMBL" id="QHL91064.1"/>
    </source>
</evidence>
<dbReference type="KEGG" id="schy:GVO57_09845"/>
<dbReference type="GO" id="GO:0003677">
    <property type="term" value="F:DNA binding"/>
    <property type="evidence" value="ECO:0007669"/>
    <property type="project" value="UniProtKB-KW"/>
</dbReference>
<dbReference type="InterPro" id="IPR018490">
    <property type="entry name" value="cNMP-bd_dom_sf"/>
</dbReference>
<keyword evidence="6" id="KW-1185">Reference proteome</keyword>
<dbReference type="PROSITE" id="PS51063">
    <property type="entry name" value="HTH_CRP_2"/>
    <property type="match status" value="1"/>
</dbReference>
<dbReference type="SUPFAM" id="SSF51206">
    <property type="entry name" value="cAMP-binding domain-like"/>
    <property type="match status" value="1"/>
</dbReference>
<gene>
    <name evidence="5" type="ORF">GVO57_09845</name>
</gene>
<dbReference type="Pfam" id="PF13545">
    <property type="entry name" value="HTH_Crp_2"/>
    <property type="match status" value="1"/>
</dbReference>
<dbReference type="RefSeq" id="WP_160592994.1">
    <property type="nucleotide sequence ID" value="NZ_CP047895.1"/>
</dbReference>
<proteinExistence type="predicted"/>
<dbReference type="SMART" id="SM00419">
    <property type="entry name" value="HTH_CRP"/>
    <property type="match status" value="1"/>
</dbReference>
<dbReference type="CDD" id="cd00038">
    <property type="entry name" value="CAP_ED"/>
    <property type="match status" value="1"/>
</dbReference>
<organism evidence="5 6">
    <name type="scientific">Sphingomonas changnyeongensis</name>
    <dbReference type="NCBI Taxonomy" id="2698679"/>
    <lineage>
        <taxon>Bacteria</taxon>
        <taxon>Pseudomonadati</taxon>
        <taxon>Pseudomonadota</taxon>
        <taxon>Alphaproteobacteria</taxon>
        <taxon>Sphingomonadales</taxon>
        <taxon>Sphingomonadaceae</taxon>
        <taxon>Sphingomonas</taxon>
    </lineage>
</organism>
<keyword evidence="1" id="KW-0805">Transcription regulation</keyword>
<dbReference type="PRINTS" id="PR00034">
    <property type="entry name" value="HTHCRP"/>
</dbReference>
<dbReference type="Gene3D" id="1.10.10.10">
    <property type="entry name" value="Winged helix-like DNA-binding domain superfamily/Winged helix DNA-binding domain"/>
    <property type="match status" value="1"/>
</dbReference>
<dbReference type="AlphaFoldDB" id="A0A7Z2S9S3"/>
<dbReference type="CDD" id="cd00092">
    <property type="entry name" value="HTH_CRP"/>
    <property type="match status" value="1"/>
</dbReference>
<evidence type="ECO:0000313" key="6">
    <source>
        <dbReference type="Proteomes" id="UP000464468"/>
    </source>
</evidence>
<dbReference type="InterPro" id="IPR000595">
    <property type="entry name" value="cNMP-bd_dom"/>
</dbReference>
<dbReference type="InterPro" id="IPR014710">
    <property type="entry name" value="RmlC-like_jellyroll"/>
</dbReference>
<dbReference type="SMART" id="SM00100">
    <property type="entry name" value="cNMP"/>
    <property type="match status" value="1"/>
</dbReference>
<accession>A0A7Z2S9S3</accession>
<dbReference type="InterPro" id="IPR050397">
    <property type="entry name" value="Env_Response_Regulators"/>
</dbReference>
<feature type="domain" description="HTH crp-type" evidence="4">
    <location>
        <begin position="149"/>
        <end position="225"/>
    </location>
</feature>
<keyword evidence="2" id="KW-0238">DNA-binding</keyword>
<reference evidence="5 6" key="1">
    <citation type="submission" date="2020-01" db="EMBL/GenBank/DDBJ databases">
        <title>Sphingomonas sp. C33 whole genome sequece.</title>
        <authorList>
            <person name="Park C."/>
        </authorList>
    </citation>
    <scope>NUCLEOTIDE SEQUENCE [LARGE SCALE GENOMIC DNA]</scope>
    <source>
        <strain evidence="5 6">C33</strain>
    </source>
</reference>
<dbReference type="Gene3D" id="2.60.120.10">
    <property type="entry name" value="Jelly Rolls"/>
    <property type="match status" value="1"/>
</dbReference>
<keyword evidence="3" id="KW-0804">Transcription</keyword>
<evidence type="ECO:0000259" key="4">
    <source>
        <dbReference type="PROSITE" id="PS51063"/>
    </source>
</evidence>
<protein>
    <submittedName>
        <fullName evidence="5">Helix-turn-helix domain-containing protein</fullName>
    </submittedName>
</protein>
<dbReference type="SUPFAM" id="SSF46785">
    <property type="entry name" value="Winged helix' DNA-binding domain"/>
    <property type="match status" value="1"/>
</dbReference>
<dbReference type="PANTHER" id="PTHR24567:SF28">
    <property type="entry name" value="LISTERIOLYSIN REGULATORY PROTEIN"/>
    <property type="match status" value="1"/>
</dbReference>
<name>A0A7Z2S9S3_9SPHN</name>
<dbReference type="EMBL" id="CP047895">
    <property type="protein sequence ID" value="QHL91064.1"/>
    <property type="molecule type" value="Genomic_DNA"/>
</dbReference>
<dbReference type="Proteomes" id="UP000464468">
    <property type="component" value="Chromosome"/>
</dbReference>
<dbReference type="Pfam" id="PF00027">
    <property type="entry name" value="cNMP_binding"/>
    <property type="match status" value="1"/>
</dbReference>
<dbReference type="InterPro" id="IPR036388">
    <property type="entry name" value="WH-like_DNA-bd_sf"/>
</dbReference>
<dbReference type="InterPro" id="IPR018335">
    <property type="entry name" value="Tscrpt_reg_HTH_Crp-type_CS"/>
</dbReference>
<dbReference type="PANTHER" id="PTHR24567">
    <property type="entry name" value="CRP FAMILY TRANSCRIPTIONAL REGULATORY PROTEIN"/>
    <property type="match status" value="1"/>
</dbReference>